<proteinExistence type="predicted"/>
<accession>A0A512INH9</accession>
<evidence type="ECO:0000313" key="1">
    <source>
        <dbReference type="EMBL" id="GEO99261.1"/>
    </source>
</evidence>
<dbReference type="EMBL" id="BJZT01000015">
    <property type="protein sequence ID" value="GEO99261.1"/>
    <property type="molecule type" value="Genomic_DNA"/>
</dbReference>
<keyword evidence="2" id="KW-1185">Reference proteome</keyword>
<comment type="caution">
    <text evidence="1">The sequence shown here is derived from an EMBL/GenBank/DDBJ whole genome shotgun (WGS) entry which is preliminary data.</text>
</comment>
<protein>
    <submittedName>
        <fullName evidence="1">Uncharacterized protein</fullName>
    </submittedName>
</protein>
<dbReference type="OrthoDB" id="9905746at2"/>
<gene>
    <name evidence="1" type="ORF">MHA02_16490</name>
</gene>
<dbReference type="AlphaFoldDB" id="A0A512INH9"/>
<name>A0A512INH9_9HYPH</name>
<dbReference type="Proteomes" id="UP000321258">
    <property type="component" value="Unassembled WGS sequence"/>
</dbReference>
<sequence length="85" mass="9083">MVPFIAMVSPPDGPDAQAVEAYRVIVLALHRASAESAIKTYLDANHAGSGLTIRFESAWASPGFLKSAGLRPGEVRKFDPWSVGE</sequence>
<reference evidence="1 2" key="1">
    <citation type="submission" date="2019-07" db="EMBL/GenBank/DDBJ databases">
        <title>Whole genome shotgun sequence of Methylobacterium haplocladii NBRC 107714.</title>
        <authorList>
            <person name="Hosoyama A."/>
            <person name="Uohara A."/>
            <person name="Ohji S."/>
            <person name="Ichikawa N."/>
        </authorList>
    </citation>
    <scope>NUCLEOTIDE SEQUENCE [LARGE SCALE GENOMIC DNA]</scope>
    <source>
        <strain evidence="1 2">NBRC 107714</strain>
    </source>
</reference>
<dbReference type="RefSeq" id="WP_147078166.1">
    <property type="nucleotide sequence ID" value="NZ_BJZT01000015.1"/>
</dbReference>
<evidence type="ECO:0000313" key="2">
    <source>
        <dbReference type="Proteomes" id="UP000321258"/>
    </source>
</evidence>
<organism evidence="1 2">
    <name type="scientific">Methylobacterium haplocladii</name>
    <dbReference type="NCBI Taxonomy" id="1176176"/>
    <lineage>
        <taxon>Bacteria</taxon>
        <taxon>Pseudomonadati</taxon>
        <taxon>Pseudomonadota</taxon>
        <taxon>Alphaproteobacteria</taxon>
        <taxon>Hyphomicrobiales</taxon>
        <taxon>Methylobacteriaceae</taxon>
        <taxon>Methylobacterium</taxon>
    </lineage>
</organism>